<protein>
    <submittedName>
        <fullName evidence="2">Uncharacterized protein</fullName>
    </submittedName>
</protein>
<dbReference type="Proteomes" id="UP000321723">
    <property type="component" value="Unassembled WGS sequence"/>
</dbReference>
<dbReference type="EMBL" id="JACHDN010000001">
    <property type="protein sequence ID" value="MBB5471905.1"/>
    <property type="molecule type" value="Genomic_DNA"/>
</dbReference>
<dbReference type="EMBL" id="BJVQ01000007">
    <property type="protein sequence ID" value="GEL45747.1"/>
    <property type="molecule type" value="Genomic_DNA"/>
</dbReference>
<sequence>MTAPVETSTRRERTVIYWTAVVLLAVGVLVALLTWREHRETAEAADKAAQLTAALADAGAEHVPPPERVAAVLGTDGGVVCADPGSALSSAALFAGLSTAAGGTGQRAGIAQSDAAQAELLIVEVYCPEELDDLQAVIDDLRLETAGD</sequence>
<keyword evidence="1" id="KW-0472">Membrane</keyword>
<reference evidence="2 4" key="1">
    <citation type="submission" date="2019-07" db="EMBL/GenBank/DDBJ databases">
        <title>Whole genome shotgun sequence of Cellulomonas hominis NBRC 16055.</title>
        <authorList>
            <person name="Hosoyama A."/>
            <person name="Uohara A."/>
            <person name="Ohji S."/>
            <person name="Ichikawa N."/>
        </authorList>
    </citation>
    <scope>NUCLEOTIDE SEQUENCE [LARGE SCALE GENOMIC DNA]</scope>
    <source>
        <strain evidence="2 4">NBRC 16055</strain>
    </source>
</reference>
<evidence type="ECO:0000313" key="5">
    <source>
        <dbReference type="Proteomes" id="UP000564629"/>
    </source>
</evidence>
<keyword evidence="1" id="KW-1133">Transmembrane helix</keyword>
<dbReference type="Proteomes" id="UP000564629">
    <property type="component" value="Unassembled WGS sequence"/>
</dbReference>
<evidence type="ECO:0000256" key="1">
    <source>
        <dbReference type="SAM" id="Phobius"/>
    </source>
</evidence>
<feature type="transmembrane region" description="Helical" evidence="1">
    <location>
        <begin position="15"/>
        <end position="35"/>
    </location>
</feature>
<evidence type="ECO:0000313" key="2">
    <source>
        <dbReference type="EMBL" id="GEL45747.1"/>
    </source>
</evidence>
<evidence type="ECO:0000313" key="4">
    <source>
        <dbReference type="Proteomes" id="UP000321723"/>
    </source>
</evidence>
<dbReference type="RefSeq" id="WP_146834107.1">
    <property type="nucleotide sequence ID" value="NZ_BJVQ01000007.1"/>
</dbReference>
<dbReference type="OrthoDB" id="3628158at2"/>
<dbReference type="AlphaFoldDB" id="A0A511FBR8"/>
<gene>
    <name evidence="2" type="ORF">CHO01_08630</name>
    <name evidence="3" type="ORF">HNR08_000641</name>
</gene>
<comment type="caution">
    <text evidence="2">The sequence shown here is derived from an EMBL/GenBank/DDBJ whole genome shotgun (WGS) entry which is preliminary data.</text>
</comment>
<keyword evidence="1" id="KW-0812">Transmembrane</keyword>
<reference evidence="3 5" key="2">
    <citation type="submission" date="2020-08" db="EMBL/GenBank/DDBJ databases">
        <title>Sequencing the genomes of 1000 actinobacteria strains.</title>
        <authorList>
            <person name="Klenk H.-P."/>
        </authorList>
    </citation>
    <scope>NUCLEOTIDE SEQUENCE [LARGE SCALE GENOMIC DNA]</scope>
    <source>
        <strain evidence="3 5">DSM 9581</strain>
    </source>
</reference>
<evidence type="ECO:0000313" key="3">
    <source>
        <dbReference type="EMBL" id="MBB5471905.1"/>
    </source>
</evidence>
<accession>A0A511FBR8</accession>
<name>A0A511FBR8_9CELL</name>
<organism evidence="2 4">
    <name type="scientific">Cellulomonas hominis</name>
    <dbReference type="NCBI Taxonomy" id="156981"/>
    <lineage>
        <taxon>Bacteria</taxon>
        <taxon>Bacillati</taxon>
        <taxon>Actinomycetota</taxon>
        <taxon>Actinomycetes</taxon>
        <taxon>Micrococcales</taxon>
        <taxon>Cellulomonadaceae</taxon>
        <taxon>Cellulomonas</taxon>
    </lineage>
</organism>
<keyword evidence="4" id="KW-1185">Reference proteome</keyword>
<proteinExistence type="predicted"/>